<dbReference type="Proteomes" id="UP000327157">
    <property type="component" value="Chromosome 12"/>
</dbReference>
<reference evidence="2 3" key="1">
    <citation type="submission" date="2019-09" db="EMBL/GenBank/DDBJ databases">
        <authorList>
            <person name="Ou C."/>
        </authorList>
    </citation>
    <scope>NUCLEOTIDE SEQUENCE [LARGE SCALE GENOMIC DNA]</scope>
    <source>
        <strain evidence="2">S2</strain>
        <tissue evidence="2">Leaf</tissue>
    </source>
</reference>
<dbReference type="PANTHER" id="PTHR12749">
    <property type="entry name" value="EXCISION REPAIR CROSS-COMPLEMENTING 1 ERCC1"/>
    <property type="match status" value="1"/>
</dbReference>
<reference evidence="3" key="2">
    <citation type="submission" date="2019-10" db="EMBL/GenBank/DDBJ databases">
        <title>A de novo genome assembly of a pear dwarfing rootstock.</title>
        <authorList>
            <person name="Wang F."/>
            <person name="Wang J."/>
            <person name="Li S."/>
            <person name="Zhang Y."/>
            <person name="Fang M."/>
            <person name="Ma L."/>
            <person name="Zhao Y."/>
            <person name="Jiang S."/>
        </authorList>
    </citation>
    <scope>NUCLEOTIDE SEQUENCE [LARGE SCALE GENOMIC DNA]</scope>
</reference>
<proteinExistence type="predicted"/>
<feature type="region of interest" description="Disordered" evidence="1">
    <location>
        <begin position="1"/>
        <end position="24"/>
    </location>
</feature>
<evidence type="ECO:0000313" key="3">
    <source>
        <dbReference type="Proteomes" id="UP000327157"/>
    </source>
</evidence>
<dbReference type="Gene3D" id="1.10.150.20">
    <property type="entry name" value="5' to 3' exonuclease, C-terminal subdomain"/>
    <property type="match status" value="1"/>
</dbReference>
<keyword evidence="3" id="KW-1185">Reference proteome</keyword>
<dbReference type="GO" id="GO:0070522">
    <property type="term" value="C:ERCC4-ERCC1 complex"/>
    <property type="evidence" value="ECO:0007669"/>
    <property type="project" value="TreeGrafter"/>
</dbReference>
<organism evidence="2 3">
    <name type="scientific">Pyrus ussuriensis x Pyrus communis</name>
    <dbReference type="NCBI Taxonomy" id="2448454"/>
    <lineage>
        <taxon>Eukaryota</taxon>
        <taxon>Viridiplantae</taxon>
        <taxon>Streptophyta</taxon>
        <taxon>Embryophyta</taxon>
        <taxon>Tracheophyta</taxon>
        <taxon>Spermatophyta</taxon>
        <taxon>Magnoliopsida</taxon>
        <taxon>eudicotyledons</taxon>
        <taxon>Gunneridae</taxon>
        <taxon>Pentapetalae</taxon>
        <taxon>rosids</taxon>
        <taxon>fabids</taxon>
        <taxon>Rosales</taxon>
        <taxon>Rosaceae</taxon>
        <taxon>Amygdaloideae</taxon>
        <taxon>Maleae</taxon>
        <taxon>Pyrus</taxon>
    </lineage>
</organism>
<dbReference type="GO" id="GO:0006312">
    <property type="term" value="P:mitotic recombination"/>
    <property type="evidence" value="ECO:0007669"/>
    <property type="project" value="TreeGrafter"/>
</dbReference>
<comment type="caution">
    <text evidence="2">The sequence shown here is derived from an EMBL/GenBank/DDBJ whole genome shotgun (WGS) entry which is preliminary data.</text>
</comment>
<protein>
    <submittedName>
        <fullName evidence="2">Uncharacterized protein</fullName>
    </submittedName>
</protein>
<evidence type="ECO:0000313" key="2">
    <source>
        <dbReference type="EMBL" id="KAB2630136.1"/>
    </source>
</evidence>
<dbReference type="EMBL" id="SMOL01000143">
    <property type="protein sequence ID" value="KAB2630136.1"/>
    <property type="molecule type" value="Genomic_DNA"/>
</dbReference>
<gene>
    <name evidence="2" type="ORF">D8674_007655</name>
</gene>
<dbReference type="GO" id="GO:0000110">
    <property type="term" value="C:nucleotide-excision repair factor 1 complex"/>
    <property type="evidence" value="ECO:0007669"/>
    <property type="project" value="TreeGrafter"/>
</dbReference>
<dbReference type="GO" id="GO:0003684">
    <property type="term" value="F:damaged DNA binding"/>
    <property type="evidence" value="ECO:0007669"/>
    <property type="project" value="InterPro"/>
</dbReference>
<sequence length="106" mass="12460">MGVRRARHIQNETNSAHEERDEPWPLNHALTTVLHVNKTDVVTRGTTFGMEDQARCPGIGERKVKRLYDTFHEPFKRVVASHPAWMKMKQQWKHKMRANMGRTNQN</sequence>
<evidence type="ECO:0000256" key="1">
    <source>
        <dbReference type="SAM" id="MobiDB-lite"/>
    </source>
</evidence>
<dbReference type="PANTHER" id="PTHR12749:SF0">
    <property type="entry name" value="DNA EXCISION REPAIR PROTEIN ERCC-1"/>
    <property type="match status" value="1"/>
</dbReference>
<dbReference type="GO" id="GO:0003697">
    <property type="term" value="F:single-stranded DNA binding"/>
    <property type="evidence" value="ECO:0007669"/>
    <property type="project" value="TreeGrafter"/>
</dbReference>
<reference evidence="2 3" key="3">
    <citation type="submission" date="2019-11" db="EMBL/GenBank/DDBJ databases">
        <title>A de novo genome assembly of a pear dwarfing rootstock.</title>
        <authorList>
            <person name="Wang F."/>
            <person name="Wang J."/>
            <person name="Li S."/>
            <person name="Zhang Y."/>
            <person name="Fang M."/>
            <person name="Ma L."/>
            <person name="Zhao Y."/>
            <person name="Jiang S."/>
        </authorList>
    </citation>
    <scope>NUCLEOTIDE SEQUENCE [LARGE SCALE GENOMIC DNA]</scope>
    <source>
        <strain evidence="2">S2</strain>
        <tissue evidence="2">Leaf</tissue>
    </source>
</reference>
<name>A0A5N5HQK6_9ROSA</name>
<dbReference type="GO" id="GO:0070914">
    <property type="term" value="P:UV-damage excision repair"/>
    <property type="evidence" value="ECO:0007669"/>
    <property type="project" value="TreeGrafter"/>
</dbReference>
<dbReference type="AlphaFoldDB" id="A0A5N5HQK6"/>
<accession>A0A5N5HQK6</accession>
<dbReference type="InterPro" id="IPR004579">
    <property type="entry name" value="ERCC1/RAD10/SWI10"/>
</dbReference>
<dbReference type="OrthoDB" id="10262814at2759"/>